<dbReference type="Proteomes" id="UP000663860">
    <property type="component" value="Unassembled WGS sequence"/>
</dbReference>
<protein>
    <submittedName>
        <fullName evidence="1">Uncharacterized protein</fullName>
    </submittedName>
</protein>
<evidence type="ECO:0000313" key="2">
    <source>
        <dbReference type="EMBL" id="CAF3865061.1"/>
    </source>
</evidence>
<dbReference type="AlphaFoldDB" id="A0A815EV13"/>
<evidence type="ECO:0000313" key="1">
    <source>
        <dbReference type="EMBL" id="CAF1320395.1"/>
    </source>
</evidence>
<accession>A0A815EV13</accession>
<comment type="caution">
    <text evidence="1">The sequence shown here is derived from an EMBL/GenBank/DDBJ whole genome shotgun (WGS) entry which is preliminary data.</text>
</comment>
<dbReference type="InterPro" id="IPR016181">
    <property type="entry name" value="Acyl_CoA_acyltransferase"/>
</dbReference>
<name>A0A815EV13_9BILA</name>
<dbReference type="EMBL" id="CAJOBB010001494">
    <property type="protein sequence ID" value="CAF3865061.1"/>
    <property type="molecule type" value="Genomic_DNA"/>
</dbReference>
<dbReference type="Proteomes" id="UP000663868">
    <property type="component" value="Unassembled WGS sequence"/>
</dbReference>
<organism evidence="1 3">
    <name type="scientific">Adineta steineri</name>
    <dbReference type="NCBI Taxonomy" id="433720"/>
    <lineage>
        <taxon>Eukaryota</taxon>
        <taxon>Metazoa</taxon>
        <taxon>Spiralia</taxon>
        <taxon>Gnathifera</taxon>
        <taxon>Rotifera</taxon>
        <taxon>Eurotatoria</taxon>
        <taxon>Bdelloidea</taxon>
        <taxon>Adinetida</taxon>
        <taxon>Adinetidae</taxon>
        <taxon>Adineta</taxon>
    </lineage>
</organism>
<evidence type="ECO:0000313" key="3">
    <source>
        <dbReference type="Proteomes" id="UP000663860"/>
    </source>
</evidence>
<proteinExistence type="predicted"/>
<sequence>MTTQSSDLVFRIYSMHNYEQYVTEINDLFQRCESTNYKSVTMGDNNKLPIVFHCESIDYLRCMKQYPESYCYTLINPKDGHVVAIVTLHIKFVYFGSSLVTVTFSRLARVDPAQRRQNLSINLMMQVSQTVIDHGSDYITGYTTYTNVPSLGLQQRLYGSFSNTVSRFNHFILSTRTTSETIKLNKLSFEETERLWMVDMIDWVQRPSLSDLHRIMHMDEYIGIFVIGDFSSGRYAAAMIWEPLTMILCDDRSSTNNAYRGRFRLALNFFQSSSSISSITVHEREHLISALSNATANDKIPFLICDIEESSPFTSLVQQKALAVTTENISRVPLTKRFADMADQFTNSPIWFDPRDFGSLLYFKPLSEKLQSQI</sequence>
<dbReference type="SUPFAM" id="SSF55729">
    <property type="entry name" value="Acyl-CoA N-acyltransferases (Nat)"/>
    <property type="match status" value="1"/>
</dbReference>
<dbReference type="EMBL" id="CAJNOE010000729">
    <property type="protein sequence ID" value="CAF1320395.1"/>
    <property type="molecule type" value="Genomic_DNA"/>
</dbReference>
<reference evidence="1" key="1">
    <citation type="submission" date="2021-02" db="EMBL/GenBank/DDBJ databases">
        <authorList>
            <person name="Nowell W R."/>
        </authorList>
    </citation>
    <scope>NUCLEOTIDE SEQUENCE</scope>
</reference>
<gene>
    <name evidence="1" type="ORF">IZO911_LOCUS35112</name>
    <name evidence="2" type="ORF">KXQ929_LOCUS20878</name>
</gene>